<dbReference type="AlphaFoldDB" id="A0A1F2PJB0"/>
<evidence type="ECO:0000256" key="1">
    <source>
        <dbReference type="ARBA" id="ARBA00010515"/>
    </source>
</evidence>
<dbReference type="Pfam" id="PF07859">
    <property type="entry name" value="Abhydrolase_3"/>
    <property type="match status" value="1"/>
</dbReference>
<protein>
    <submittedName>
        <fullName evidence="5">Alpha/beta hydrolase</fullName>
    </submittedName>
    <submittedName>
        <fullName evidence="4">Carboxylesterase NlhH</fullName>
        <ecNumber evidence="4">3.1.1.1</ecNumber>
    </submittedName>
</protein>
<dbReference type="EMBL" id="CP087994">
    <property type="protein sequence ID" value="UYO62673.1"/>
    <property type="molecule type" value="Genomic_DNA"/>
</dbReference>
<dbReference type="InterPro" id="IPR002168">
    <property type="entry name" value="Lipase_GDXG_HIS_AS"/>
</dbReference>
<dbReference type="SUPFAM" id="SSF53474">
    <property type="entry name" value="alpha/beta-Hydrolases"/>
    <property type="match status" value="1"/>
</dbReference>
<proteinExistence type="inferred from homology"/>
<evidence type="ECO:0000313" key="4">
    <source>
        <dbReference type="EMBL" id="OFV70806.1"/>
    </source>
</evidence>
<comment type="similarity">
    <text evidence="1">Belongs to the 'GDXG' lipolytic enzyme family.</text>
</comment>
<reference evidence="5" key="2">
    <citation type="submission" date="2021-11" db="EMBL/GenBank/DDBJ databases">
        <title>Isoprene-degrading acetogen.</title>
        <authorList>
            <person name="Yang Y."/>
            <person name="Jin H."/>
            <person name="Yan J."/>
        </authorList>
    </citation>
    <scope>NUCLEOTIDE SEQUENCE</scope>
    <source>
        <strain evidence="5">Berkeley</strain>
    </source>
</reference>
<accession>A0A1F2PJB0</accession>
<gene>
    <name evidence="4" type="primary">nlhH</name>
    <name evidence="4" type="ORF">ACWI_13920</name>
    <name evidence="5" type="ORF">LNN31_18145</name>
</gene>
<dbReference type="EC" id="3.1.1.1" evidence="4"/>
<sequence length="315" mass="35613">MTKYPIHPDFKKYEKIKTPIPERLLPLMNGVIERSFNKRPPEPGVRETRIIIGGYQNEPVELIIYEPEASEERLPCLIYLHGGAFVLKSAAFHKRLICDYASHTPCKVVFVDYRLAPQHPFPVALEDCYAALHWVYQNAAEIGIDPSRIGVGGDSAGGALAAGLCLMARDRRAPALCFQMLIYPVTDARLNTHSMKEYIDTPLWNARQNEKMWKLYLKDGCSLERGYASPMEAASFVNLPPAYVEVAEFDCLRDEGILFAETLKENGIMAELHQTKGTIHGFEIAEDSAIVRQSLDKRVEALKKAFYHSEIELNR</sequence>
<dbReference type="Proteomes" id="UP001163550">
    <property type="component" value="Chromosome"/>
</dbReference>
<dbReference type="Gene3D" id="3.40.50.1820">
    <property type="entry name" value="alpha/beta hydrolase"/>
    <property type="match status" value="1"/>
</dbReference>
<evidence type="ECO:0000313" key="7">
    <source>
        <dbReference type="Proteomes" id="UP001163550"/>
    </source>
</evidence>
<dbReference type="PROSITE" id="PS01173">
    <property type="entry name" value="LIPASE_GDXG_HIS"/>
    <property type="match status" value="1"/>
</dbReference>
<reference evidence="4 6" key="1">
    <citation type="submission" date="2015-09" db="EMBL/GenBank/DDBJ databases">
        <title>Genome sequence of Acetobacterium wieringae DSM 1911.</title>
        <authorList>
            <person name="Poehlein A."/>
            <person name="Bengelsdorf F.R."/>
            <person name="Schiel-Bengelsdorf B."/>
            <person name="Duerre P."/>
            <person name="Daniel R."/>
        </authorList>
    </citation>
    <scope>NUCLEOTIDE SEQUENCE [LARGE SCALE GENOMIC DNA]</scope>
    <source>
        <strain evidence="4 6">DSM 1911</strain>
    </source>
</reference>
<dbReference type="STRING" id="52694.ACWI_13920"/>
<evidence type="ECO:0000259" key="3">
    <source>
        <dbReference type="Pfam" id="PF07859"/>
    </source>
</evidence>
<dbReference type="PANTHER" id="PTHR48081:SF8">
    <property type="entry name" value="ALPHA_BETA HYDROLASE FOLD-3 DOMAIN-CONTAINING PROTEIN-RELATED"/>
    <property type="match status" value="1"/>
</dbReference>
<evidence type="ECO:0000256" key="2">
    <source>
        <dbReference type="ARBA" id="ARBA00022801"/>
    </source>
</evidence>
<dbReference type="InterPro" id="IPR029058">
    <property type="entry name" value="AB_hydrolase_fold"/>
</dbReference>
<dbReference type="RefSeq" id="WP_070370721.1">
    <property type="nucleotide sequence ID" value="NZ_CABIIK010000017.1"/>
</dbReference>
<keyword evidence="7" id="KW-1185">Reference proteome</keyword>
<dbReference type="EMBL" id="LKEU01000027">
    <property type="protein sequence ID" value="OFV70806.1"/>
    <property type="molecule type" value="Genomic_DNA"/>
</dbReference>
<dbReference type="PANTHER" id="PTHR48081">
    <property type="entry name" value="AB HYDROLASE SUPERFAMILY PROTEIN C4A8.06C"/>
    <property type="match status" value="1"/>
</dbReference>
<organism evidence="4 6">
    <name type="scientific">Acetobacterium wieringae</name>
    <dbReference type="NCBI Taxonomy" id="52694"/>
    <lineage>
        <taxon>Bacteria</taxon>
        <taxon>Bacillati</taxon>
        <taxon>Bacillota</taxon>
        <taxon>Clostridia</taxon>
        <taxon>Eubacteriales</taxon>
        <taxon>Eubacteriaceae</taxon>
        <taxon>Acetobacterium</taxon>
    </lineage>
</organism>
<keyword evidence="2 4" id="KW-0378">Hydrolase</keyword>
<dbReference type="InterPro" id="IPR050300">
    <property type="entry name" value="GDXG_lipolytic_enzyme"/>
</dbReference>
<dbReference type="Proteomes" id="UP000176244">
    <property type="component" value="Unassembled WGS sequence"/>
</dbReference>
<feature type="domain" description="Alpha/beta hydrolase fold-3" evidence="3">
    <location>
        <begin position="77"/>
        <end position="283"/>
    </location>
</feature>
<evidence type="ECO:0000313" key="5">
    <source>
        <dbReference type="EMBL" id="UYO62673.1"/>
    </source>
</evidence>
<dbReference type="InterPro" id="IPR013094">
    <property type="entry name" value="AB_hydrolase_3"/>
</dbReference>
<name>A0A1F2PJB0_9FIRM</name>
<evidence type="ECO:0000313" key="6">
    <source>
        <dbReference type="Proteomes" id="UP000176244"/>
    </source>
</evidence>
<dbReference type="GO" id="GO:0106435">
    <property type="term" value="F:carboxylesterase activity"/>
    <property type="evidence" value="ECO:0007669"/>
    <property type="project" value="UniProtKB-EC"/>
</dbReference>